<name>A6GC48_9BACT</name>
<comment type="similarity">
    <text evidence="1">Belongs to the peptidase S45 family.</text>
</comment>
<keyword evidence="3" id="KW-0378">Hydrolase</keyword>
<evidence type="ECO:0000256" key="3">
    <source>
        <dbReference type="ARBA" id="ARBA00022801"/>
    </source>
</evidence>
<reference evidence="8 9" key="1">
    <citation type="submission" date="2007-06" db="EMBL/GenBank/DDBJ databases">
        <authorList>
            <person name="Shimkets L."/>
            <person name="Ferriera S."/>
            <person name="Johnson J."/>
            <person name="Kravitz S."/>
            <person name="Beeson K."/>
            <person name="Sutton G."/>
            <person name="Rogers Y.-H."/>
            <person name="Friedman R."/>
            <person name="Frazier M."/>
            <person name="Venter J.C."/>
        </authorList>
    </citation>
    <scope>NUCLEOTIDE SEQUENCE [LARGE SCALE GENOMIC DNA]</scope>
    <source>
        <strain evidence="8 9">SIR-1</strain>
    </source>
</reference>
<feature type="active site" description="Nucleophile" evidence="5">
    <location>
        <position position="278"/>
    </location>
</feature>
<dbReference type="GO" id="GO:0046872">
    <property type="term" value="F:metal ion binding"/>
    <property type="evidence" value="ECO:0007669"/>
    <property type="project" value="UniProtKB-KW"/>
</dbReference>
<evidence type="ECO:0000313" key="9">
    <source>
        <dbReference type="Proteomes" id="UP000005801"/>
    </source>
</evidence>
<dbReference type="PANTHER" id="PTHR34218">
    <property type="entry name" value="PEPTIDASE S45 PENICILLIN AMIDASE"/>
    <property type="match status" value="1"/>
</dbReference>
<evidence type="ECO:0000256" key="1">
    <source>
        <dbReference type="ARBA" id="ARBA00006586"/>
    </source>
</evidence>
<dbReference type="PIRSF" id="PIRSF001227">
    <property type="entry name" value="Pen_acylase"/>
    <property type="match status" value="1"/>
</dbReference>
<dbReference type="Gene3D" id="2.30.120.10">
    <property type="match status" value="1"/>
</dbReference>
<dbReference type="Gene3D" id="1.10.1400.10">
    <property type="match status" value="1"/>
</dbReference>
<dbReference type="eggNOG" id="COG2366">
    <property type="taxonomic scope" value="Bacteria"/>
</dbReference>
<gene>
    <name evidence="8" type="ORF">PPSIR1_24419</name>
</gene>
<dbReference type="Proteomes" id="UP000005801">
    <property type="component" value="Unassembled WGS sequence"/>
</dbReference>
<evidence type="ECO:0000256" key="5">
    <source>
        <dbReference type="PIRSR" id="PIRSR001227-1"/>
    </source>
</evidence>
<dbReference type="MEROPS" id="S45.003"/>
<sequence>MSLALLAGCTDDGEELGADDENGSDTTGEEEPIEPFESFPGLTAEVEILVDDRGIPHIYGQTDNDVLYAQGYHMASERLFQMALLRRRALGRQAEVLGEDFVDQDVTSRTFNLRHYGSLNAERLREDSPAFYNAAVSFVAGVNAYVDEVNAGTQPLPYGFAEAGFTPENWSLEDEFAISKLFMLGNSNQLERDLLASVLSTNLPDVWESFELGKPMFDTPILKPGELPPPSAPGSLPSQLGRIPARAADPYSEQAVAEAFAKLRKATGHIDPPGPFGSNNWAIDGRHTDTGRSMIAGDPHQPLQSPSLMFGVHLNSADAGQGGTQDVIGFSFAGTLGVQLGHNRKLHWTATTNFGDVMDLWDVRVEDEGVWAGDDYVEWVTREEVIEVAGGEPVVLEVHDVPGYGVIVPETLLPLPVSAPGRQLLVNWTGFQATAEERCFFEMGIAEDIDTWEQAVDIMEVGGFNFIAATADDIAYRVSILVPERDLSAGYLPYLIIDGDNAGSYWDGYLSQAQMPQTRAEDRGWVGTANNDPFGFTFDGDITNDPYYYGYFYASGLRAKRLDDRFEELTAAGAVTQADMEALQLDTHSTLSDALLPILFDAAEAVGTDPALAEYEGNADIQALAAELEGWDQRMDRDSSAALIWHAWLHFMSHEAVGDDLGFLFTLVFAEEPPYILKIPGLAMTGGYSTDNLIQTSQAEVALAGLQRTAQWLTETFGGIDPSGYSWGDMHGTYFANPFGGELDGGWVATNGGEDTLNVSSSNFYAGAGGDAVERFDSTDGPIFRIVTTFAEDGTPQATVNFPRGNSGLPGTPHWDDTLEDWVEGVYSPLPFGRAEVESAMESSYTLSP</sequence>
<evidence type="ECO:0000256" key="7">
    <source>
        <dbReference type="SAM" id="MobiDB-lite"/>
    </source>
</evidence>
<evidence type="ECO:0000256" key="4">
    <source>
        <dbReference type="ARBA" id="ARBA00023145"/>
    </source>
</evidence>
<feature type="binding site" evidence="6">
    <location>
        <position position="356"/>
    </location>
    <ligand>
        <name>Ca(2+)</name>
        <dbReference type="ChEBI" id="CHEBI:29108"/>
    </ligand>
</feature>
<dbReference type="InterPro" id="IPR023343">
    <property type="entry name" value="Penicillin_amidase_dom1"/>
</dbReference>
<feature type="compositionally biased region" description="Acidic residues" evidence="7">
    <location>
        <begin position="11"/>
        <end position="34"/>
    </location>
</feature>
<feature type="region of interest" description="Disordered" evidence="7">
    <location>
        <begin position="9"/>
        <end position="37"/>
    </location>
</feature>
<evidence type="ECO:0000313" key="8">
    <source>
        <dbReference type="EMBL" id="EDM76610.1"/>
    </source>
</evidence>
<dbReference type="RefSeq" id="WP_006974289.1">
    <property type="nucleotide sequence ID" value="NZ_ABCS01000062.1"/>
</dbReference>
<organism evidence="8 9">
    <name type="scientific">Plesiocystis pacifica SIR-1</name>
    <dbReference type="NCBI Taxonomy" id="391625"/>
    <lineage>
        <taxon>Bacteria</taxon>
        <taxon>Pseudomonadati</taxon>
        <taxon>Myxococcota</taxon>
        <taxon>Polyangia</taxon>
        <taxon>Nannocystales</taxon>
        <taxon>Nannocystaceae</taxon>
        <taxon>Plesiocystis</taxon>
    </lineage>
</organism>
<protein>
    <submittedName>
        <fullName evidence="8">Penicillin amidase</fullName>
    </submittedName>
</protein>
<dbReference type="GO" id="GO:0017000">
    <property type="term" value="P:antibiotic biosynthetic process"/>
    <property type="evidence" value="ECO:0007669"/>
    <property type="project" value="InterPro"/>
</dbReference>
<keyword evidence="2" id="KW-0732">Signal</keyword>
<dbReference type="EMBL" id="ABCS01000062">
    <property type="protein sequence ID" value="EDM76610.1"/>
    <property type="molecule type" value="Genomic_DNA"/>
</dbReference>
<keyword evidence="4" id="KW-0865">Zymogen</keyword>
<comment type="caution">
    <text evidence="8">The sequence shown here is derived from an EMBL/GenBank/DDBJ whole genome shotgun (WGS) entry which is preliminary data.</text>
</comment>
<dbReference type="OrthoDB" id="9760084at2"/>
<accession>A6GC48</accession>
<evidence type="ECO:0000256" key="2">
    <source>
        <dbReference type="ARBA" id="ARBA00022729"/>
    </source>
</evidence>
<feature type="binding site" evidence="6">
    <location>
        <position position="359"/>
    </location>
    <ligand>
        <name>Ca(2+)</name>
        <dbReference type="ChEBI" id="CHEBI:29108"/>
    </ligand>
</feature>
<dbReference type="InterPro" id="IPR043147">
    <property type="entry name" value="Penicillin_amidase_A-knob"/>
</dbReference>
<dbReference type="GO" id="GO:0016811">
    <property type="term" value="F:hydrolase activity, acting on carbon-nitrogen (but not peptide) bonds, in linear amides"/>
    <property type="evidence" value="ECO:0007669"/>
    <property type="project" value="InterPro"/>
</dbReference>
<proteinExistence type="inferred from homology"/>
<dbReference type="PANTHER" id="PTHR34218:SF3">
    <property type="entry name" value="ACYL-HOMOSERINE LACTONE ACYLASE PVDQ"/>
    <property type="match status" value="1"/>
</dbReference>
<keyword evidence="9" id="KW-1185">Reference proteome</keyword>
<comment type="cofactor">
    <cofactor evidence="6">
        <name>Ca(2+)</name>
        <dbReference type="ChEBI" id="CHEBI:29108"/>
    </cofactor>
    <text evidence="6">Binds 1 Ca(2+) ion per dimer.</text>
</comment>
<dbReference type="Pfam" id="PF01804">
    <property type="entry name" value="Penicil_amidase"/>
    <property type="match status" value="1"/>
</dbReference>
<dbReference type="InterPro" id="IPR029055">
    <property type="entry name" value="Ntn_hydrolases_N"/>
</dbReference>
<keyword evidence="6" id="KW-0106">Calcium</keyword>
<dbReference type="AlphaFoldDB" id="A6GC48"/>
<evidence type="ECO:0000256" key="6">
    <source>
        <dbReference type="PIRSR" id="PIRSR001227-2"/>
    </source>
</evidence>
<keyword evidence="6" id="KW-0479">Metal-binding</keyword>
<dbReference type="SUPFAM" id="SSF56235">
    <property type="entry name" value="N-terminal nucleophile aminohydrolases (Ntn hydrolases)"/>
    <property type="match status" value="1"/>
</dbReference>
<dbReference type="InterPro" id="IPR014395">
    <property type="entry name" value="Pen/GL7ACA/AHL_acylase"/>
</dbReference>
<dbReference type="Gene3D" id="3.60.20.10">
    <property type="entry name" value="Glutamine Phosphoribosylpyrophosphate, subunit 1, domain 1"/>
    <property type="match status" value="1"/>
</dbReference>
<dbReference type="InterPro" id="IPR043146">
    <property type="entry name" value="Penicillin_amidase_N_B-knob"/>
</dbReference>
<dbReference type="Gene3D" id="1.10.439.10">
    <property type="entry name" value="Penicillin Amidohydrolase, domain 1"/>
    <property type="match status" value="1"/>
</dbReference>
<dbReference type="InterPro" id="IPR002692">
    <property type="entry name" value="S45"/>
</dbReference>
<feature type="binding site" evidence="6">
    <location>
        <position position="541"/>
    </location>
    <ligand>
        <name>Ca(2+)</name>
        <dbReference type="ChEBI" id="CHEBI:29108"/>
    </ligand>
</feature>